<dbReference type="Proteomes" id="UP000245119">
    <property type="component" value="Linkage Group LG6"/>
</dbReference>
<reference evidence="2 3" key="1">
    <citation type="submission" date="2018-04" db="EMBL/GenBank/DDBJ databases">
        <title>The genome of golden apple snail Pomacea canaliculata provides insight into stress tolerance and invasive adaptation.</title>
        <authorList>
            <person name="Liu C."/>
            <person name="Liu B."/>
            <person name="Ren Y."/>
            <person name="Zhang Y."/>
            <person name="Wang H."/>
            <person name="Li S."/>
            <person name="Jiang F."/>
            <person name="Yin L."/>
            <person name="Zhang G."/>
            <person name="Qian W."/>
            <person name="Fan W."/>
        </authorList>
    </citation>
    <scope>NUCLEOTIDE SEQUENCE [LARGE SCALE GENOMIC DNA]</scope>
    <source>
        <strain evidence="2">SZHN2017</strain>
        <tissue evidence="2">Muscle</tissue>
    </source>
</reference>
<dbReference type="EMBL" id="PZQS01000006">
    <property type="protein sequence ID" value="PVD28778.1"/>
    <property type="molecule type" value="Genomic_DNA"/>
</dbReference>
<dbReference type="AlphaFoldDB" id="A0A2T7P5T9"/>
<gene>
    <name evidence="2" type="ORF">C0Q70_11373</name>
</gene>
<protein>
    <submittedName>
        <fullName evidence="2">Uncharacterized protein</fullName>
    </submittedName>
</protein>
<keyword evidence="3" id="KW-1185">Reference proteome</keyword>
<organism evidence="2 3">
    <name type="scientific">Pomacea canaliculata</name>
    <name type="common">Golden apple snail</name>
    <dbReference type="NCBI Taxonomy" id="400727"/>
    <lineage>
        <taxon>Eukaryota</taxon>
        <taxon>Metazoa</taxon>
        <taxon>Spiralia</taxon>
        <taxon>Lophotrochozoa</taxon>
        <taxon>Mollusca</taxon>
        <taxon>Gastropoda</taxon>
        <taxon>Caenogastropoda</taxon>
        <taxon>Architaenioglossa</taxon>
        <taxon>Ampullarioidea</taxon>
        <taxon>Ampullariidae</taxon>
        <taxon>Pomacea</taxon>
    </lineage>
</organism>
<feature type="non-terminal residue" evidence="2">
    <location>
        <position position="1"/>
    </location>
</feature>
<sequence>RSCVSTDNRKREKLNMSSTTSVRMTLSDGKTFQGTNSVDINDGKVVKAECSVAKTSALECGDLTLQNVPANFSYSSENSTMDGNVAANEEITTVTALDGTKFIAQQSQVIENGKLKQFKRGGDMYSSPTPGQGEKLMFSRHDEYDSTKAKEGQTEAATKRNIKSELNDP</sequence>
<feature type="region of interest" description="Disordered" evidence="1">
    <location>
        <begin position="143"/>
        <end position="169"/>
    </location>
</feature>
<evidence type="ECO:0000313" key="2">
    <source>
        <dbReference type="EMBL" id="PVD28778.1"/>
    </source>
</evidence>
<name>A0A2T7P5T9_POMCA</name>
<accession>A0A2T7P5T9</accession>
<evidence type="ECO:0000256" key="1">
    <source>
        <dbReference type="SAM" id="MobiDB-lite"/>
    </source>
</evidence>
<comment type="caution">
    <text evidence="2">The sequence shown here is derived from an EMBL/GenBank/DDBJ whole genome shotgun (WGS) entry which is preliminary data.</text>
</comment>
<proteinExistence type="predicted"/>
<evidence type="ECO:0000313" key="3">
    <source>
        <dbReference type="Proteomes" id="UP000245119"/>
    </source>
</evidence>
<feature type="compositionally biased region" description="Basic and acidic residues" evidence="1">
    <location>
        <begin position="143"/>
        <end position="153"/>
    </location>
</feature>